<dbReference type="GO" id="GO:0043531">
    <property type="term" value="F:ADP binding"/>
    <property type="evidence" value="ECO:0007669"/>
    <property type="project" value="InterPro"/>
</dbReference>
<dbReference type="Gene3D" id="3.40.50.300">
    <property type="entry name" value="P-loop containing nucleotide triphosphate hydrolases"/>
    <property type="match status" value="1"/>
</dbReference>
<gene>
    <name evidence="1" type="ORF">SETIT_3G076300v2</name>
</gene>
<proteinExistence type="predicted"/>
<dbReference type="EMBL" id="CM003530">
    <property type="protein sequence ID" value="RCV15675.1"/>
    <property type="molecule type" value="Genomic_DNA"/>
</dbReference>
<dbReference type="SUPFAM" id="SSF52540">
    <property type="entry name" value="P-loop containing nucleoside triphosphate hydrolases"/>
    <property type="match status" value="1"/>
</dbReference>
<protein>
    <submittedName>
        <fullName evidence="1">Uncharacterized protein</fullName>
    </submittedName>
</protein>
<dbReference type="InterPro" id="IPR027417">
    <property type="entry name" value="P-loop_NTPase"/>
</dbReference>
<evidence type="ECO:0000313" key="1">
    <source>
        <dbReference type="EMBL" id="RCV15675.1"/>
    </source>
</evidence>
<name>A0A368QCG4_SETIT</name>
<dbReference type="AlphaFoldDB" id="A0A368QCG4"/>
<dbReference type="STRING" id="4555.A0A368QCG4"/>
<dbReference type="PANTHER" id="PTHR33377">
    <property type="entry name" value="OS10G0134700 PROTEIN-RELATED"/>
    <property type="match status" value="1"/>
</dbReference>
<dbReference type="PANTHER" id="PTHR33377:SF50">
    <property type="entry name" value="NB-ARC DOMAIN-CONTAINING PROTEIN"/>
    <property type="match status" value="1"/>
</dbReference>
<accession>A0A368QCG4</accession>
<reference evidence="1" key="2">
    <citation type="submission" date="2015-07" db="EMBL/GenBank/DDBJ databases">
        <authorList>
            <person name="Noorani M."/>
        </authorList>
    </citation>
    <scope>NUCLEOTIDE SEQUENCE</scope>
    <source>
        <strain evidence="1">Yugu1</strain>
    </source>
</reference>
<organism evidence="1">
    <name type="scientific">Setaria italica</name>
    <name type="common">Foxtail millet</name>
    <name type="synonym">Panicum italicum</name>
    <dbReference type="NCBI Taxonomy" id="4555"/>
    <lineage>
        <taxon>Eukaryota</taxon>
        <taxon>Viridiplantae</taxon>
        <taxon>Streptophyta</taxon>
        <taxon>Embryophyta</taxon>
        <taxon>Tracheophyta</taxon>
        <taxon>Spermatophyta</taxon>
        <taxon>Magnoliopsida</taxon>
        <taxon>Liliopsida</taxon>
        <taxon>Poales</taxon>
        <taxon>Poaceae</taxon>
        <taxon>PACMAD clade</taxon>
        <taxon>Panicoideae</taxon>
        <taxon>Panicodae</taxon>
        <taxon>Paniceae</taxon>
        <taxon>Cenchrinae</taxon>
        <taxon>Setaria</taxon>
    </lineage>
</organism>
<reference evidence="1" key="1">
    <citation type="journal article" date="2012" name="Nat. Biotechnol.">
        <title>Reference genome sequence of the model plant Setaria.</title>
        <authorList>
            <person name="Bennetzen J.L."/>
            <person name="Schmutz J."/>
            <person name="Wang H."/>
            <person name="Percifield R."/>
            <person name="Hawkins J."/>
            <person name="Pontaroli A.C."/>
            <person name="Estep M."/>
            <person name="Feng L."/>
            <person name="Vaughn J.N."/>
            <person name="Grimwood J."/>
            <person name="Jenkins J."/>
            <person name="Barry K."/>
            <person name="Lindquist E."/>
            <person name="Hellsten U."/>
            <person name="Deshpande S."/>
            <person name="Wang X."/>
            <person name="Wu X."/>
            <person name="Mitros T."/>
            <person name="Triplett J."/>
            <person name="Yang X."/>
            <person name="Ye C.Y."/>
            <person name="Mauro-Herrera M."/>
            <person name="Wang L."/>
            <person name="Li P."/>
            <person name="Sharma M."/>
            <person name="Sharma R."/>
            <person name="Ronald P.C."/>
            <person name="Panaud O."/>
            <person name="Kellogg E.A."/>
            <person name="Brutnell T.P."/>
            <person name="Doust A.N."/>
            <person name="Tuskan G.A."/>
            <person name="Rokhsar D."/>
            <person name="Devos K.M."/>
        </authorList>
    </citation>
    <scope>NUCLEOTIDE SEQUENCE [LARGE SCALE GENOMIC DNA]</scope>
    <source>
        <strain evidence="1">Yugu1</strain>
    </source>
</reference>
<sequence length="331" mass="37513">MEDQSIQSLQRLLRCGRVIIEEAEGRHITYKSSYVSHSFSMSKFNPVKRLFLSSNNTHGKEELEKVLQNLNSIISDMNEFVAFLKNHSPLYHKCMFARQMEMERVMRFSVQTYSCAQSVGALPIVGPSAAGKSTLVSHVCNNERVRDLFSQILLITEDDLKEQMLNNTKNSCAVSKYQSISDGNKALLLIIELPKDIDEDTWKNIYSTYVGGIASGSKVIITCQSRKIIEFGTTQALVLNHLTREAFWYFFKVLTFGSTDPEEQPKLASIAMEIGMEINGSFMGVNIIGGLLRSNLNAQFWSRALKFTRLHIQRNTSMFGEHPCALMQKKK</sequence>
<dbReference type="OrthoDB" id="683544at2759"/>